<name>A0A6L3Z7V0_BRUAN</name>
<gene>
    <name evidence="3" type="ORF">F9L04_08475</name>
</gene>
<dbReference type="Pfam" id="PF03354">
    <property type="entry name" value="TerL_ATPase"/>
    <property type="match status" value="1"/>
</dbReference>
<dbReference type="Gene3D" id="3.30.420.240">
    <property type="match status" value="1"/>
</dbReference>
<dbReference type="InterPro" id="IPR027417">
    <property type="entry name" value="P-loop_NTPase"/>
</dbReference>
<dbReference type="GO" id="GO:0004519">
    <property type="term" value="F:endonuclease activity"/>
    <property type="evidence" value="ECO:0007669"/>
    <property type="project" value="InterPro"/>
</dbReference>
<dbReference type="Proteomes" id="UP000481876">
    <property type="component" value="Unassembled WGS sequence"/>
</dbReference>
<evidence type="ECO:0000313" key="3">
    <source>
        <dbReference type="EMBL" id="KAB2771020.1"/>
    </source>
</evidence>
<proteinExistence type="predicted"/>
<dbReference type="PANTHER" id="PTHR41287">
    <property type="match status" value="1"/>
</dbReference>
<evidence type="ECO:0000259" key="2">
    <source>
        <dbReference type="Pfam" id="PF20441"/>
    </source>
</evidence>
<dbReference type="InterPro" id="IPR046462">
    <property type="entry name" value="TerL_nuclease"/>
</dbReference>
<dbReference type="RefSeq" id="WP_151663430.1">
    <property type="nucleotide sequence ID" value="NZ_JAFEHG010000001.1"/>
</dbReference>
<feature type="domain" description="Terminase large subunit-like endonuclease" evidence="2">
    <location>
        <begin position="279"/>
        <end position="579"/>
    </location>
</feature>
<reference evidence="3 4" key="1">
    <citation type="submission" date="2019-09" db="EMBL/GenBank/DDBJ databases">
        <title>Taxonomic organization of the family Brucellaceae based on a phylogenomic approach.</title>
        <authorList>
            <person name="Leclercq S."/>
            <person name="Cloeckaert A."/>
            <person name="Zygmunt M.S."/>
        </authorList>
    </citation>
    <scope>NUCLEOTIDE SEQUENCE [LARGE SCALE GENOMIC DNA]</scope>
    <source>
        <strain evidence="3 4">LMG 3313</strain>
    </source>
</reference>
<dbReference type="Gene3D" id="3.40.50.300">
    <property type="entry name" value="P-loop containing nucleotide triphosphate hydrolases"/>
    <property type="match status" value="1"/>
</dbReference>
<evidence type="ECO:0000259" key="1">
    <source>
        <dbReference type="Pfam" id="PF03354"/>
    </source>
</evidence>
<dbReference type="InterPro" id="IPR046461">
    <property type="entry name" value="TerL_ATPase"/>
</dbReference>
<feature type="domain" description="Terminase large subunit-like ATPase" evidence="1">
    <location>
        <begin position="95"/>
        <end position="265"/>
    </location>
</feature>
<dbReference type="EMBL" id="WBWS01000007">
    <property type="protein sequence ID" value="KAB2771020.1"/>
    <property type="molecule type" value="Genomic_DNA"/>
</dbReference>
<comment type="caution">
    <text evidence="3">The sequence shown here is derived from an EMBL/GenBank/DDBJ whole genome shotgun (WGS) entry which is preliminary data.</text>
</comment>
<dbReference type="AlphaFoldDB" id="A0A6L3Z7V0"/>
<evidence type="ECO:0000313" key="4">
    <source>
        <dbReference type="Proteomes" id="UP000481876"/>
    </source>
</evidence>
<sequence>MAEKRNSRAPCKLGGGGRKNSACPVTSYARAVVDGKIVAGRFVCLACERHLDDLKSGGKRGLVWDGDAARHVIAFFGHLRHSTGEWAGEPFALQPWQQFVVGSLYGWKRKDGLRRFRTAYVEVARKNGKSVLLAGTALYALIADGEPGAHVYSAATTRDQARIVFGEAERMVAASLALQSRITRTVNNLAVLPTSSWFRPLSADATKMDGLNIHFAAVDEVHEHPGPEIIQKLNTATGARRQPLIFEITTAGYDRHSVCRQHHEFSVKALEGTVPTESSDSWFAYIATIDEGDDWTDEKVWVKANPSLGVTVKVDDLHRQIVEAKEMPAQQNAIRRLRLNEWTEQVTRWLDMGVWEDGGLPASTDWRIVKHDLDDLEQKLLGRECYGGLDLARVNDLSAFVLVFPPTLDDDLGALADKWIVTCRFFIPEDDIGRRVRRDRVPYDVWRDQGFLTATPGNATDFAFVEKEIIELASRYDLRELSYDRTFAGEIVQHLQDEGLNLVQFGQGFLSMAAPTAELERLSVSRSLWHGGHPVLRWNASNVAVRHDPAGNIKPDKERSRERIDGIVAICNALGRALARDVNAGRSVYETRGILML</sequence>
<organism evidence="3 4">
    <name type="scientific">Brucella anthropi</name>
    <name type="common">Ochrobactrum anthropi</name>
    <dbReference type="NCBI Taxonomy" id="529"/>
    <lineage>
        <taxon>Bacteria</taxon>
        <taxon>Pseudomonadati</taxon>
        <taxon>Pseudomonadota</taxon>
        <taxon>Alphaproteobacteria</taxon>
        <taxon>Hyphomicrobiales</taxon>
        <taxon>Brucellaceae</taxon>
        <taxon>Brucella/Ochrobactrum group</taxon>
        <taxon>Brucella</taxon>
    </lineage>
</organism>
<protein>
    <submittedName>
        <fullName evidence="3">Terminase large subunit</fullName>
    </submittedName>
</protein>
<dbReference type="InterPro" id="IPR005021">
    <property type="entry name" value="Terminase_largesu-like"/>
</dbReference>
<accession>A0A6L3Z7V0</accession>
<dbReference type="Pfam" id="PF20441">
    <property type="entry name" value="TerL_nuclease"/>
    <property type="match status" value="1"/>
</dbReference>
<dbReference type="PANTHER" id="PTHR41287:SF1">
    <property type="entry name" value="PROTEIN YMFN"/>
    <property type="match status" value="1"/>
</dbReference>